<dbReference type="SUPFAM" id="SSF53098">
    <property type="entry name" value="Ribonuclease H-like"/>
    <property type="match status" value="1"/>
</dbReference>
<dbReference type="PANTHER" id="PTHR30231:SF37">
    <property type="entry name" value="EXODEOXYRIBONUCLEASE 10"/>
    <property type="match status" value="1"/>
</dbReference>
<evidence type="ECO:0000256" key="2">
    <source>
        <dbReference type="ARBA" id="ARBA00026073"/>
    </source>
</evidence>
<keyword evidence="5" id="KW-1185">Reference proteome</keyword>
<organism evidence="4 5">
    <name type="scientific">Arachidicoccus soli</name>
    <dbReference type="NCBI Taxonomy" id="2341117"/>
    <lineage>
        <taxon>Bacteria</taxon>
        <taxon>Pseudomonadati</taxon>
        <taxon>Bacteroidota</taxon>
        <taxon>Chitinophagia</taxon>
        <taxon>Chitinophagales</taxon>
        <taxon>Chitinophagaceae</taxon>
        <taxon>Arachidicoccus</taxon>
    </lineage>
</organism>
<sequence length="175" mass="19471">MYAVVDIETTGSPVKNNGITEIAIILYDGKEIEGRYETLINPKFPIPKYVAKLTGISDDMVATAPYFEDVAENIFNLLKDRIFVAHNVGFDFPYVQHFLRTSGYNFTAPVLCTLNLSRKTFPNFEKHGLSTVCEELKIEMQNHHRAGGDAMATAILLDIIIKNGGGKLVKSMIAK</sequence>
<dbReference type="Pfam" id="PF00929">
    <property type="entry name" value="RNase_T"/>
    <property type="match status" value="1"/>
</dbReference>
<dbReference type="EMBL" id="CP032489">
    <property type="protein sequence ID" value="AYD47219.1"/>
    <property type="molecule type" value="Genomic_DNA"/>
</dbReference>
<dbReference type="OrthoDB" id="9803913at2"/>
<dbReference type="CDD" id="cd06127">
    <property type="entry name" value="DEDDh"/>
    <property type="match status" value="1"/>
</dbReference>
<dbReference type="GO" id="GO:0045004">
    <property type="term" value="P:DNA replication proofreading"/>
    <property type="evidence" value="ECO:0007669"/>
    <property type="project" value="TreeGrafter"/>
</dbReference>
<evidence type="ECO:0000313" key="5">
    <source>
        <dbReference type="Proteomes" id="UP000266118"/>
    </source>
</evidence>
<dbReference type="Proteomes" id="UP000266118">
    <property type="component" value="Chromosome"/>
</dbReference>
<keyword evidence="4" id="KW-0378">Hydrolase</keyword>
<dbReference type="FunFam" id="3.30.420.10:FF:000045">
    <property type="entry name" value="3'-5' exonuclease DinG"/>
    <property type="match status" value="1"/>
</dbReference>
<protein>
    <submittedName>
        <fullName evidence="4">3'-5' exonuclease</fullName>
    </submittedName>
</protein>
<dbReference type="KEGG" id="ark:D6B99_06085"/>
<evidence type="ECO:0000313" key="4">
    <source>
        <dbReference type="EMBL" id="AYD47219.1"/>
    </source>
</evidence>
<keyword evidence="4" id="KW-0269">Exonuclease</keyword>
<dbReference type="InterPro" id="IPR012337">
    <property type="entry name" value="RNaseH-like_sf"/>
</dbReference>
<dbReference type="GO" id="GO:0003677">
    <property type="term" value="F:DNA binding"/>
    <property type="evidence" value="ECO:0007669"/>
    <property type="project" value="InterPro"/>
</dbReference>
<accession>A0A386HNL7</accession>
<dbReference type="InterPro" id="IPR006054">
    <property type="entry name" value="DnaQ"/>
</dbReference>
<name>A0A386HNL7_9BACT</name>
<dbReference type="AlphaFoldDB" id="A0A386HNL7"/>
<proteinExistence type="predicted"/>
<keyword evidence="4" id="KW-0540">Nuclease</keyword>
<dbReference type="InterPro" id="IPR013520">
    <property type="entry name" value="Ribonucl_H"/>
</dbReference>
<dbReference type="PANTHER" id="PTHR30231">
    <property type="entry name" value="DNA POLYMERASE III SUBUNIT EPSILON"/>
    <property type="match status" value="1"/>
</dbReference>
<dbReference type="GO" id="GO:0008408">
    <property type="term" value="F:3'-5' exonuclease activity"/>
    <property type="evidence" value="ECO:0007669"/>
    <property type="project" value="TreeGrafter"/>
</dbReference>
<dbReference type="GO" id="GO:0005829">
    <property type="term" value="C:cytosol"/>
    <property type="evidence" value="ECO:0007669"/>
    <property type="project" value="TreeGrafter"/>
</dbReference>
<comment type="subunit">
    <text evidence="2">DNA polymerase III contains a core (composed of alpha, epsilon and theta chains) that associates with a tau subunit. This core dimerizes to form the POLIII' complex. PolIII' associates with the gamma complex (composed of gamma, delta, delta', psi and chi chains) and with the beta chain to form the complete DNA polymerase III complex.</text>
</comment>
<gene>
    <name evidence="4" type="ORF">D6B99_06085</name>
</gene>
<dbReference type="NCBIfam" id="TIGR00573">
    <property type="entry name" value="dnaq"/>
    <property type="match status" value="1"/>
</dbReference>
<evidence type="ECO:0000256" key="1">
    <source>
        <dbReference type="ARBA" id="ARBA00025483"/>
    </source>
</evidence>
<dbReference type="InterPro" id="IPR036397">
    <property type="entry name" value="RNaseH_sf"/>
</dbReference>
<evidence type="ECO:0000259" key="3">
    <source>
        <dbReference type="SMART" id="SM00479"/>
    </source>
</evidence>
<dbReference type="Gene3D" id="3.30.420.10">
    <property type="entry name" value="Ribonuclease H-like superfamily/Ribonuclease H"/>
    <property type="match status" value="1"/>
</dbReference>
<dbReference type="RefSeq" id="WP_119986095.1">
    <property type="nucleotide sequence ID" value="NZ_CP032489.1"/>
</dbReference>
<dbReference type="SMART" id="SM00479">
    <property type="entry name" value="EXOIII"/>
    <property type="match status" value="1"/>
</dbReference>
<dbReference type="GO" id="GO:0003887">
    <property type="term" value="F:DNA-directed DNA polymerase activity"/>
    <property type="evidence" value="ECO:0007669"/>
    <property type="project" value="InterPro"/>
</dbReference>
<comment type="function">
    <text evidence="1">DNA polymerase III is a complex, multichain enzyme responsible for most of the replicative synthesis in bacteria. The epsilon subunit contain the editing function and is a proofreading 3'-5' exonuclease.</text>
</comment>
<feature type="domain" description="Exonuclease" evidence="3">
    <location>
        <begin position="1"/>
        <end position="166"/>
    </location>
</feature>
<reference evidence="4 5" key="1">
    <citation type="submission" date="2018-09" db="EMBL/GenBank/DDBJ databases">
        <title>Arachidicoccus sp. nov., a bacterium isolated from soil.</title>
        <authorList>
            <person name="Weon H.-Y."/>
            <person name="Kwon S.-W."/>
            <person name="Lee S.A."/>
        </authorList>
    </citation>
    <scope>NUCLEOTIDE SEQUENCE [LARGE SCALE GENOMIC DNA]</scope>
    <source>
        <strain evidence="4 5">KIS59-12</strain>
    </source>
</reference>